<dbReference type="InterPro" id="IPR000014">
    <property type="entry name" value="PAS"/>
</dbReference>
<evidence type="ECO:0000259" key="15">
    <source>
        <dbReference type="PROSITE" id="PS50112"/>
    </source>
</evidence>
<keyword evidence="9" id="KW-0067">ATP-binding</keyword>
<dbReference type="InterPro" id="IPR036097">
    <property type="entry name" value="HisK_dim/P_sf"/>
</dbReference>
<dbReference type="SUPFAM" id="SSF47384">
    <property type="entry name" value="Homodimeric domain of signal transducing histidine kinase"/>
    <property type="match status" value="1"/>
</dbReference>
<keyword evidence="11" id="KW-0902">Two-component regulatory system</keyword>
<dbReference type="NCBIfam" id="TIGR00229">
    <property type="entry name" value="sensory_box"/>
    <property type="match status" value="2"/>
</dbReference>
<keyword evidence="18" id="KW-1185">Reference proteome</keyword>
<sequence>MPHIRLGLEHVRTSLVWVKLTSGKINGSGGLFLIEKALRADGIGAEHLIDAVRDIALLRLDPDGLIASWNSGAERIHGWCEEEVIGRSASMLCPPTGNAAGELARELEAARKAGHHEIQGIRVRKDGSTFIAQVTLTLLGGGSRAIQGFALVAHDITERIAAEEALKAREAHLQSILDTIPDAMVVIDEQAIIQSFSTAAVRLFGYEPNDVIGKNVKVLMPNPYREQHDGYMHRYLSTGERRIIGIGRVVVGERRDGSTFPMELAVGEMRSGGERYFTGFIRDLTERQQTETRLQELQSELVHMSRFTALGEMASTLAHEINQPLTAISNYLKGCRRILERMEGGSVPKLRDAVNEAAEQALRAGQVIRHLREFVARGESERNIESLPKLIEEASALALVGAKERGVRVSFHFDPKAPLVFADRIQIQQVLLNLMRNAIEALQDETRRELDVATESIDGDLVEVRVRDTGPGIAPEIAAQLFRPFVTTKKHGMGVGLSICRTIIESHGGKIWADSEQGGGTTFHFTLRTVNREEMLHAE</sequence>
<keyword evidence="4" id="KW-0597">Phosphoprotein</keyword>
<reference evidence="17 18" key="1">
    <citation type="journal article" date="2019" name="Microorganisms">
        <title>Genome Insights into the Novel Species Microvirga brassicacearum, a Rapeseed Endophyte with Biotechnological Potential.</title>
        <authorList>
            <person name="Jimenez-Gomez A."/>
            <person name="Saati-Santamaria Z."/>
            <person name="Igual J.M."/>
            <person name="Rivas R."/>
            <person name="Mateos P.F."/>
            <person name="Garcia-Fraile P."/>
        </authorList>
    </citation>
    <scope>NUCLEOTIDE SEQUENCE [LARGE SCALE GENOMIC DNA]</scope>
    <source>
        <strain evidence="17 18">CDVBN77</strain>
    </source>
</reference>
<dbReference type="CDD" id="cd00130">
    <property type="entry name" value="PAS"/>
    <property type="match status" value="2"/>
</dbReference>
<dbReference type="CDD" id="cd00082">
    <property type="entry name" value="HisKA"/>
    <property type="match status" value="1"/>
</dbReference>
<dbReference type="InterPro" id="IPR036890">
    <property type="entry name" value="HATPase_C_sf"/>
</dbReference>
<evidence type="ECO:0000259" key="16">
    <source>
        <dbReference type="PROSITE" id="PS50113"/>
    </source>
</evidence>
<comment type="function">
    <text evidence="12">Putative oxygen sensor; modulates the activity of FixJ, a transcriptional activator of nitrogen fixation fixK gene. FixL probably acts as a kinase that phosphorylates FixJ.</text>
</comment>
<keyword evidence="7" id="KW-0547">Nucleotide-binding</keyword>
<comment type="cofactor">
    <cofactor evidence="2">
        <name>heme</name>
        <dbReference type="ChEBI" id="CHEBI:30413"/>
    </cofactor>
</comment>
<dbReference type="EMBL" id="VCMV01000015">
    <property type="protein sequence ID" value="KAB0266855.1"/>
    <property type="molecule type" value="Genomic_DNA"/>
</dbReference>
<dbReference type="SUPFAM" id="SSF55874">
    <property type="entry name" value="ATPase domain of HSP90 chaperone/DNA topoisomerase II/histidine kinase"/>
    <property type="match status" value="1"/>
</dbReference>
<evidence type="ECO:0000256" key="7">
    <source>
        <dbReference type="ARBA" id="ARBA00022741"/>
    </source>
</evidence>
<dbReference type="FunFam" id="3.30.450.20:FF:000060">
    <property type="entry name" value="Sensor protein FixL"/>
    <property type="match status" value="1"/>
</dbReference>
<dbReference type="SMART" id="SM00387">
    <property type="entry name" value="HATPase_c"/>
    <property type="match status" value="1"/>
</dbReference>
<keyword evidence="6" id="KW-0808">Transferase</keyword>
<evidence type="ECO:0000256" key="12">
    <source>
        <dbReference type="ARBA" id="ARBA00059827"/>
    </source>
</evidence>
<dbReference type="Proteomes" id="UP000325684">
    <property type="component" value="Unassembled WGS sequence"/>
</dbReference>
<evidence type="ECO:0000256" key="10">
    <source>
        <dbReference type="ARBA" id="ARBA00023004"/>
    </source>
</evidence>
<name>A0A5N3PB48_9HYPH</name>
<dbReference type="AlphaFoldDB" id="A0A5N3PB48"/>
<dbReference type="OrthoDB" id="9789238at2"/>
<feature type="domain" description="Histidine kinase" evidence="14">
    <location>
        <begin position="316"/>
        <end position="531"/>
    </location>
</feature>
<protein>
    <recommendedName>
        <fullName evidence="13">Sensor protein FixL</fullName>
        <ecNumber evidence="3">2.7.13.3</ecNumber>
    </recommendedName>
</protein>
<feature type="domain" description="PAC" evidence="16">
    <location>
        <begin position="114"/>
        <end position="168"/>
    </location>
</feature>
<dbReference type="Pfam" id="PF00512">
    <property type="entry name" value="HisKA"/>
    <property type="match status" value="1"/>
</dbReference>
<evidence type="ECO:0000256" key="5">
    <source>
        <dbReference type="ARBA" id="ARBA00022617"/>
    </source>
</evidence>
<evidence type="ECO:0000256" key="13">
    <source>
        <dbReference type="ARBA" id="ARBA00070616"/>
    </source>
</evidence>
<dbReference type="InterPro" id="IPR013767">
    <property type="entry name" value="PAS_fold"/>
</dbReference>
<dbReference type="Gene3D" id="6.10.250.2580">
    <property type="match status" value="1"/>
</dbReference>
<dbReference type="PROSITE" id="PS50112">
    <property type="entry name" value="PAS"/>
    <property type="match status" value="2"/>
</dbReference>
<dbReference type="Pfam" id="PF02518">
    <property type="entry name" value="HATPase_c"/>
    <property type="match status" value="1"/>
</dbReference>
<organism evidence="17 18">
    <name type="scientific">Microvirga brassicacearum</name>
    <dbReference type="NCBI Taxonomy" id="2580413"/>
    <lineage>
        <taxon>Bacteria</taxon>
        <taxon>Pseudomonadati</taxon>
        <taxon>Pseudomonadota</taxon>
        <taxon>Alphaproteobacteria</taxon>
        <taxon>Hyphomicrobiales</taxon>
        <taxon>Methylobacteriaceae</taxon>
        <taxon>Microvirga</taxon>
    </lineage>
</organism>
<dbReference type="InterPro" id="IPR004358">
    <property type="entry name" value="Sig_transdc_His_kin-like_C"/>
</dbReference>
<dbReference type="Gene3D" id="3.30.565.10">
    <property type="entry name" value="Histidine kinase-like ATPase, C-terminal domain"/>
    <property type="match status" value="1"/>
</dbReference>
<feature type="domain" description="PAS" evidence="15">
    <location>
        <begin position="57"/>
        <end position="88"/>
    </location>
</feature>
<dbReference type="Gene3D" id="3.30.450.20">
    <property type="entry name" value="PAS domain"/>
    <property type="match status" value="2"/>
</dbReference>
<evidence type="ECO:0000256" key="9">
    <source>
        <dbReference type="ARBA" id="ARBA00022840"/>
    </source>
</evidence>
<dbReference type="Pfam" id="PF00989">
    <property type="entry name" value="PAS"/>
    <property type="match status" value="2"/>
</dbReference>
<dbReference type="InterPro" id="IPR001610">
    <property type="entry name" value="PAC"/>
</dbReference>
<evidence type="ECO:0000256" key="6">
    <source>
        <dbReference type="ARBA" id="ARBA00022679"/>
    </source>
</evidence>
<evidence type="ECO:0000256" key="3">
    <source>
        <dbReference type="ARBA" id="ARBA00012438"/>
    </source>
</evidence>
<evidence type="ECO:0000256" key="2">
    <source>
        <dbReference type="ARBA" id="ARBA00001971"/>
    </source>
</evidence>
<dbReference type="InterPro" id="IPR035965">
    <property type="entry name" value="PAS-like_dom_sf"/>
</dbReference>
<feature type="domain" description="PAS" evidence="15">
    <location>
        <begin position="169"/>
        <end position="239"/>
    </location>
</feature>
<feature type="domain" description="PAC" evidence="16">
    <location>
        <begin position="237"/>
        <end position="296"/>
    </location>
</feature>
<dbReference type="PRINTS" id="PR00344">
    <property type="entry name" value="BCTRLSENSOR"/>
</dbReference>
<dbReference type="EC" id="2.7.13.3" evidence="3"/>
<evidence type="ECO:0000313" key="17">
    <source>
        <dbReference type="EMBL" id="KAB0266855.1"/>
    </source>
</evidence>
<dbReference type="PROSITE" id="PS50113">
    <property type="entry name" value="PAC"/>
    <property type="match status" value="2"/>
</dbReference>
<accession>A0A5N3PB48</accession>
<comment type="catalytic activity">
    <reaction evidence="1">
        <text>ATP + protein L-histidine = ADP + protein N-phospho-L-histidine.</text>
        <dbReference type="EC" id="2.7.13.3"/>
    </reaction>
</comment>
<dbReference type="InterPro" id="IPR003661">
    <property type="entry name" value="HisK_dim/P_dom"/>
</dbReference>
<dbReference type="SMART" id="SM00091">
    <property type="entry name" value="PAS"/>
    <property type="match status" value="2"/>
</dbReference>
<dbReference type="InterPro" id="IPR000700">
    <property type="entry name" value="PAS-assoc_C"/>
</dbReference>
<evidence type="ECO:0000256" key="1">
    <source>
        <dbReference type="ARBA" id="ARBA00000085"/>
    </source>
</evidence>
<proteinExistence type="predicted"/>
<gene>
    <name evidence="17" type="ORF">FEZ63_12255</name>
</gene>
<dbReference type="SMART" id="SM00086">
    <property type="entry name" value="PAC"/>
    <property type="match status" value="2"/>
</dbReference>
<comment type="caution">
    <text evidence="17">The sequence shown here is derived from an EMBL/GenBank/DDBJ whole genome shotgun (WGS) entry which is preliminary data.</text>
</comment>
<keyword evidence="5" id="KW-0349">Heme</keyword>
<dbReference type="GO" id="GO:0000155">
    <property type="term" value="F:phosphorelay sensor kinase activity"/>
    <property type="evidence" value="ECO:0007669"/>
    <property type="project" value="InterPro"/>
</dbReference>
<dbReference type="SMART" id="SM00388">
    <property type="entry name" value="HisKA"/>
    <property type="match status" value="1"/>
</dbReference>
<dbReference type="GO" id="GO:0006355">
    <property type="term" value="P:regulation of DNA-templated transcription"/>
    <property type="evidence" value="ECO:0007669"/>
    <property type="project" value="InterPro"/>
</dbReference>
<dbReference type="SUPFAM" id="SSF55785">
    <property type="entry name" value="PYP-like sensor domain (PAS domain)"/>
    <property type="match status" value="2"/>
</dbReference>
<dbReference type="InterPro" id="IPR003594">
    <property type="entry name" value="HATPase_dom"/>
</dbReference>
<evidence type="ECO:0000259" key="14">
    <source>
        <dbReference type="PROSITE" id="PS50109"/>
    </source>
</evidence>
<dbReference type="PANTHER" id="PTHR43065:SF10">
    <property type="entry name" value="PEROXIDE STRESS-ACTIVATED HISTIDINE KINASE MAK3"/>
    <property type="match status" value="1"/>
</dbReference>
<evidence type="ECO:0000256" key="8">
    <source>
        <dbReference type="ARBA" id="ARBA00022777"/>
    </source>
</evidence>
<dbReference type="PROSITE" id="PS50109">
    <property type="entry name" value="HIS_KIN"/>
    <property type="match status" value="1"/>
</dbReference>
<dbReference type="InterPro" id="IPR005467">
    <property type="entry name" value="His_kinase_dom"/>
</dbReference>
<evidence type="ECO:0000313" key="18">
    <source>
        <dbReference type="Proteomes" id="UP000325684"/>
    </source>
</evidence>
<evidence type="ECO:0000256" key="4">
    <source>
        <dbReference type="ARBA" id="ARBA00022553"/>
    </source>
</evidence>
<dbReference type="GO" id="GO:0005524">
    <property type="term" value="F:ATP binding"/>
    <property type="evidence" value="ECO:0007669"/>
    <property type="project" value="UniProtKB-KW"/>
</dbReference>
<dbReference type="Gene3D" id="1.10.287.130">
    <property type="match status" value="1"/>
</dbReference>
<keyword evidence="10" id="KW-0408">Iron</keyword>
<keyword evidence="8" id="KW-0418">Kinase</keyword>
<dbReference type="PANTHER" id="PTHR43065">
    <property type="entry name" value="SENSOR HISTIDINE KINASE"/>
    <property type="match status" value="1"/>
</dbReference>
<evidence type="ECO:0000256" key="11">
    <source>
        <dbReference type="ARBA" id="ARBA00023012"/>
    </source>
</evidence>
<keyword evidence="5" id="KW-0479">Metal-binding</keyword>